<dbReference type="PRINTS" id="PR00455">
    <property type="entry name" value="HTHTETR"/>
</dbReference>
<keyword evidence="3" id="KW-0472">Membrane</keyword>
<sequence>MKTKDKIVSKALKLFNEKGYNNITTRHIAAELNISPGNLHYHFKHSEDIIKQLFLELISQMDQMMTDLKKNESKDLESLYNFTYATFGIFYSYQFIFLNFLDILNKLPEIEAQYEILNIRRKEEFNIIFEGFQKNAIFRTDIPDFIMDHLLTQMFIFGNSWILHNKITLQLNKEEAVKHYTLVQMNLFYPLLNDEQQKLYESKYIR</sequence>
<keyword evidence="3" id="KW-1133">Transmembrane helix</keyword>
<protein>
    <submittedName>
        <fullName evidence="5">Transcriptional regulator, TetR family</fullName>
    </submittedName>
</protein>
<dbReference type="Proteomes" id="UP000184364">
    <property type="component" value="Unassembled WGS sequence"/>
</dbReference>
<dbReference type="Pfam" id="PF13972">
    <property type="entry name" value="TetR"/>
    <property type="match status" value="1"/>
</dbReference>
<evidence type="ECO:0000313" key="6">
    <source>
        <dbReference type="Proteomes" id="UP000184364"/>
    </source>
</evidence>
<reference evidence="6" key="1">
    <citation type="submission" date="2016-11" db="EMBL/GenBank/DDBJ databases">
        <authorList>
            <person name="Varghese N."/>
            <person name="Submissions S."/>
        </authorList>
    </citation>
    <scope>NUCLEOTIDE SEQUENCE [LARGE SCALE GENOMIC DNA]</scope>
    <source>
        <strain evidence="6">DSM 26899</strain>
    </source>
</reference>
<keyword evidence="6" id="KW-1185">Reference proteome</keyword>
<dbReference type="PANTHER" id="PTHR43479:SF11">
    <property type="entry name" value="ACREF_ENVCD OPERON REPRESSOR-RELATED"/>
    <property type="match status" value="1"/>
</dbReference>
<organism evidence="5 6">
    <name type="scientific">Chryseobacterium polytrichastri</name>
    <dbReference type="NCBI Taxonomy" id="1302687"/>
    <lineage>
        <taxon>Bacteria</taxon>
        <taxon>Pseudomonadati</taxon>
        <taxon>Bacteroidota</taxon>
        <taxon>Flavobacteriia</taxon>
        <taxon>Flavobacteriales</taxon>
        <taxon>Weeksellaceae</taxon>
        <taxon>Chryseobacterium group</taxon>
        <taxon>Chryseobacterium</taxon>
    </lineage>
</organism>
<evidence type="ECO:0000313" key="5">
    <source>
        <dbReference type="EMBL" id="SHK67123.1"/>
    </source>
</evidence>
<accession>A0A1M6UD74</accession>
<evidence type="ECO:0000256" key="1">
    <source>
        <dbReference type="ARBA" id="ARBA00023125"/>
    </source>
</evidence>
<dbReference type="OrthoDB" id="9785164at2"/>
<dbReference type="InterPro" id="IPR009057">
    <property type="entry name" value="Homeodomain-like_sf"/>
</dbReference>
<dbReference type="GO" id="GO:0003677">
    <property type="term" value="F:DNA binding"/>
    <property type="evidence" value="ECO:0007669"/>
    <property type="project" value="UniProtKB-UniRule"/>
</dbReference>
<evidence type="ECO:0000256" key="3">
    <source>
        <dbReference type="SAM" id="Phobius"/>
    </source>
</evidence>
<dbReference type="PANTHER" id="PTHR43479">
    <property type="entry name" value="ACREF/ENVCD OPERON REPRESSOR-RELATED"/>
    <property type="match status" value="1"/>
</dbReference>
<keyword evidence="3" id="KW-0812">Transmembrane</keyword>
<dbReference type="EMBL" id="FRAV01000006">
    <property type="protein sequence ID" value="SHK67123.1"/>
    <property type="molecule type" value="Genomic_DNA"/>
</dbReference>
<feature type="transmembrane region" description="Helical" evidence="3">
    <location>
        <begin position="79"/>
        <end position="101"/>
    </location>
</feature>
<feature type="DNA-binding region" description="H-T-H motif" evidence="2">
    <location>
        <begin position="24"/>
        <end position="43"/>
    </location>
</feature>
<dbReference type="PROSITE" id="PS50977">
    <property type="entry name" value="HTH_TETR_2"/>
    <property type="match status" value="1"/>
</dbReference>
<dbReference type="Gene3D" id="1.10.357.10">
    <property type="entry name" value="Tetracycline Repressor, domain 2"/>
    <property type="match status" value="1"/>
</dbReference>
<dbReference type="STRING" id="1302687.SAMN05444267_1006130"/>
<evidence type="ECO:0000256" key="2">
    <source>
        <dbReference type="PROSITE-ProRule" id="PRU00335"/>
    </source>
</evidence>
<evidence type="ECO:0000259" key="4">
    <source>
        <dbReference type="PROSITE" id="PS50977"/>
    </source>
</evidence>
<feature type="domain" description="HTH tetR-type" evidence="4">
    <location>
        <begin position="1"/>
        <end position="61"/>
    </location>
</feature>
<dbReference type="InterPro" id="IPR025722">
    <property type="entry name" value="TetR"/>
</dbReference>
<name>A0A1M6UD74_9FLAO</name>
<gene>
    <name evidence="5" type="ORF">SAMN05444267_1006130</name>
</gene>
<dbReference type="InterPro" id="IPR050624">
    <property type="entry name" value="HTH-type_Tx_Regulator"/>
</dbReference>
<dbReference type="AlphaFoldDB" id="A0A1M6UD74"/>
<dbReference type="InterPro" id="IPR001647">
    <property type="entry name" value="HTH_TetR"/>
</dbReference>
<proteinExistence type="predicted"/>
<dbReference type="SUPFAM" id="SSF46689">
    <property type="entry name" value="Homeodomain-like"/>
    <property type="match status" value="1"/>
</dbReference>
<dbReference type="RefSeq" id="WP_073291670.1">
    <property type="nucleotide sequence ID" value="NZ_FRAV01000006.1"/>
</dbReference>
<dbReference type="Pfam" id="PF00440">
    <property type="entry name" value="TetR_N"/>
    <property type="match status" value="1"/>
</dbReference>
<keyword evidence="1 2" id="KW-0238">DNA-binding</keyword>